<dbReference type="WBParaSite" id="L893_g12661.t1">
    <property type="protein sequence ID" value="L893_g12661.t1"/>
    <property type="gene ID" value="L893_g12661"/>
</dbReference>
<dbReference type="AlphaFoldDB" id="A0A1I7Y4I9"/>
<name>A0A1I7Y4I9_9BILA</name>
<dbReference type="Proteomes" id="UP000095287">
    <property type="component" value="Unplaced"/>
</dbReference>
<sequence length="88" mass="9884">MRLCVGDGSLESLDTNINENWSQGRTSQEAEVKRARLVVSTLFAILRGSPNQMSLVSKRKLDLVKWLRRQRAPGSFKEANVINAVDRA</sequence>
<accession>A0A1I7Y4I9</accession>
<evidence type="ECO:0000313" key="2">
    <source>
        <dbReference type="WBParaSite" id="L893_g12661.t1"/>
    </source>
</evidence>
<organism evidence="1 2">
    <name type="scientific">Steinernema glaseri</name>
    <dbReference type="NCBI Taxonomy" id="37863"/>
    <lineage>
        <taxon>Eukaryota</taxon>
        <taxon>Metazoa</taxon>
        <taxon>Ecdysozoa</taxon>
        <taxon>Nematoda</taxon>
        <taxon>Chromadorea</taxon>
        <taxon>Rhabditida</taxon>
        <taxon>Tylenchina</taxon>
        <taxon>Panagrolaimomorpha</taxon>
        <taxon>Strongyloidoidea</taxon>
        <taxon>Steinernematidae</taxon>
        <taxon>Steinernema</taxon>
    </lineage>
</organism>
<evidence type="ECO:0000313" key="1">
    <source>
        <dbReference type="Proteomes" id="UP000095287"/>
    </source>
</evidence>
<reference evidence="2" key="1">
    <citation type="submission" date="2016-11" db="UniProtKB">
        <authorList>
            <consortium name="WormBaseParasite"/>
        </authorList>
    </citation>
    <scope>IDENTIFICATION</scope>
</reference>
<proteinExistence type="predicted"/>
<protein>
    <submittedName>
        <fullName evidence="2">Uncharacterized protein</fullName>
    </submittedName>
</protein>
<keyword evidence="1" id="KW-1185">Reference proteome</keyword>